<keyword evidence="3" id="KW-1185">Reference proteome</keyword>
<dbReference type="EMBL" id="CP092880">
    <property type="protein sequence ID" value="UYV80319.1"/>
    <property type="molecule type" value="Genomic_DNA"/>
</dbReference>
<accession>A0ABY6LHI3</accession>
<dbReference type="SUPFAM" id="SSF56112">
    <property type="entry name" value="Protein kinase-like (PK-like)"/>
    <property type="match status" value="1"/>
</dbReference>
<dbReference type="Gene3D" id="1.10.510.10">
    <property type="entry name" value="Transferase(Phosphotransferase) domain 1"/>
    <property type="match status" value="2"/>
</dbReference>
<sequence>MKSEETEKVETYKRIFGDLVLAVDLYTGEEVAAKVEQITARHMRLLHEHSVYLNLQGGVGIPKTRWFGLEGGFRVLVMDLLGPNALRLEFIHSRGFVHRDVKPDNFPDGDAGVNEHKVYVVDFGLRQTLPGGRRDDLESLAYILFYFNRGTLPWQGLKAATKRQKYDMISERKLTTSSRTLAAGLPEELSFTSTTAVISSLTKTRTTLTFGNLFLGVFKQFDLEYDFLYDWAVDQKSQATVSDSPHLFTGISPTSSTS</sequence>
<evidence type="ECO:0000313" key="3">
    <source>
        <dbReference type="Proteomes" id="UP001235939"/>
    </source>
</evidence>
<name>A0ABY6LHI3_9ARAC</name>
<feature type="domain" description="Protein kinase" evidence="1">
    <location>
        <begin position="1"/>
        <end position="258"/>
    </location>
</feature>
<proteinExistence type="predicted"/>
<dbReference type="Proteomes" id="UP001235939">
    <property type="component" value="Chromosome 18"/>
</dbReference>
<dbReference type="InterPro" id="IPR011009">
    <property type="entry name" value="Kinase-like_dom_sf"/>
</dbReference>
<evidence type="ECO:0000313" key="2">
    <source>
        <dbReference type="EMBL" id="UYV80319.1"/>
    </source>
</evidence>
<dbReference type="Gene3D" id="3.30.200.20">
    <property type="entry name" value="Phosphorylase Kinase, domain 1"/>
    <property type="match status" value="1"/>
</dbReference>
<gene>
    <name evidence="2" type="ORF">LAZ67_18002380</name>
</gene>
<evidence type="ECO:0000259" key="1">
    <source>
        <dbReference type="PROSITE" id="PS50011"/>
    </source>
</evidence>
<dbReference type="SMART" id="SM00220">
    <property type="entry name" value="S_TKc"/>
    <property type="match status" value="1"/>
</dbReference>
<dbReference type="InterPro" id="IPR050235">
    <property type="entry name" value="CK1_Ser-Thr_kinase"/>
</dbReference>
<organism evidence="2 3">
    <name type="scientific">Cordylochernes scorpioides</name>
    <dbReference type="NCBI Taxonomy" id="51811"/>
    <lineage>
        <taxon>Eukaryota</taxon>
        <taxon>Metazoa</taxon>
        <taxon>Ecdysozoa</taxon>
        <taxon>Arthropoda</taxon>
        <taxon>Chelicerata</taxon>
        <taxon>Arachnida</taxon>
        <taxon>Pseudoscorpiones</taxon>
        <taxon>Cheliferoidea</taxon>
        <taxon>Chernetidae</taxon>
        <taxon>Cordylochernes</taxon>
    </lineage>
</organism>
<reference evidence="2 3" key="1">
    <citation type="submission" date="2022-01" db="EMBL/GenBank/DDBJ databases">
        <title>A chromosomal length assembly of Cordylochernes scorpioides.</title>
        <authorList>
            <person name="Zeh D."/>
            <person name="Zeh J."/>
        </authorList>
    </citation>
    <scope>NUCLEOTIDE SEQUENCE [LARGE SCALE GENOMIC DNA]</scope>
    <source>
        <strain evidence="2">IN4F17</strain>
        <tissue evidence="2">Whole Body</tissue>
    </source>
</reference>
<protein>
    <recommendedName>
        <fullName evidence="1">Protein kinase domain-containing protein</fullName>
    </recommendedName>
</protein>
<dbReference type="PROSITE" id="PS50011">
    <property type="entry name" value="PROTEIN_KINASE_DOM"/>
    <property type="match status" value="1"/>
</dbReference>
<dbReference type="InterPro" id="IPR000719">
    <property type="entry name" value="Prot_kinase_dom"/>
</dbReference>
<dbReference type="PANTHER" id="PTHR11909">
    <property type="entry name" value="CASEIN KINASE-RELATED"/>
    <property type="match status" value="1"/>
</dbReference>